<gene>
    <name evidence="1" type="ORF">SI65_09017</name>
</gene>
<dbReference type="InterPro" id="IPR036291">
    <property type="entry name" value="NAD(P)-bd_dom_sf"/>
</dbReference>
<dbReference type="SUPFAM" id="SSF51735">
    <property type="entry name" value="NAD(P)-binding Rossmann-fold domains"/>
    <property type="match status" value="1"/>
</dbReference>
<sequence>MAVSTVRRVLGSIPKSQRFDFIRTMLHTLFRLLRIVISFVLLPLDNAVLLGTYFGHYLTLLRLAVYRPRQAIPRDAEFRRKTVLITGVNSLHGLAVARRWYHEGHRVIGADMMDSPIRSGESMSKSLAAFYDVVKTQYVSQLVDIVHREKVDVWIPCSEQVDTMEDAVAKNVIESRTECRCIQLDPELASRFGSPESLREYLVERDLPVVENHQVQSRDSVHKILHRSPSKAYLMRKARGQDTRPVMLPKRTLSMTYHEVSEIQINKDNPWILQQQTRLGEFIAEVLVVRGQVKAIKVRPGDLQSAWGASRLDQGLAISIHRLMGRFAMKGGSRLTGHLAVHLMVDEEFDANSVRHVLHIAHCTQGAAAVKTLLQGPSSDIVTGYLSALSSQVTEASGQLSETPFDDVKATIATTDRAKESNTNTLKKILSPTFLVQQAKEAAWEVCHVPFWKDPRFSYSDPFPWWWHTHVYTPFREIGVALYQAPLKQD</sequence>
<evidence type="ECO:0000313" key="2">
    <source>
        <dbReference type="Proteomes" id="UP000094569"/>
    </source>
</evidence>
<evidence type="ECO:0000313" key="1">
    <source>
        <dbReference type="EMBL" id="ODM15414.1"/>
    </source>
</evidence>
<dbReference type="EMBL" id="JXNT01000016">
    <property type="protein sequence ID" value="ODM15414.1"/>
    <property type="molecule type" value="Genomic_DNA"/>
</dbReference>
<reference evidence="1 2" key="1">
    <citation type="journal article" date="2016" name="BMC Genomics">
        <title>Comparative genomic and transcriptomic analyses of the Fuzhuan brick tea-fermentation fungus Aspergillus cristatus.</title>
        <authorList>
            <person name="Ge Y."/>
            <person name="Wang Y."/>
            <person name="Liu Y."/>
            <person name="Tan Y."/>
            <person name="Ren X."/>
            <person name="Zhang X."/>
            <person name="Hyde K.D."/>
            <person name="Liu Y."/>
            <person name="Liu Z."/>
        </authorList>
    </citation>
    <scope>NUCLEOTIDE SEQUENCE [LARGE SCALE GENOMIC DNA]</scope>
    <source>
        <strain evidence="1 2">GZAAS20.1005</strain>
    </source>
</reference>
<accession>A0A1E3B3B6</accession>
<comment type="caution">
    <text evidence="1">The sequence shown here is derived from an EMBL/GenBank/DDBJ whole genome shotgun (WGS) entry which is preliminary data.</text>
</comment>
<proteinExistence type="predicted"/>
<name>A0A1E3B3B6_ASPCR</name>
<dbReference type="Gene3D" id="3.40.50.20">
    <property type="match status" value="1"/>
</dbReference>
<dbReference type="OrthoDB" id="186626at2759"/>
<protein>
    <submittedName>
        <fullName evidence="1">Uncharacterized protein</fullName>
    </submittedName>
</protein>
<keyword evidence="2" id="KW-1185">Reference proteome</keyword>
<dbReference type="VEuPathDB" id="FungiDB:SI65_09017"/>
<organism evidence="1 2">
    <name type="scientific">Aspergillus cristatus</name>
    <name type="common">Chinese Fuzhuan brick tea-fermentation fungus</name>
    <name type="synonym">Eurotium cristatum</name>
    <dbReference type="NCBI Taxonomy" id="573508"/>
    <lineage>
        <taxon>Eukaryota</taxon>
        <taxon>Fungi</taxon>
        <taxon>Dikarya</taxon>
        <taxon>Ascomycota</taxon>
        <taxon>Pezizomycotina</taxon>
        <taxon>Eurotiomycetes</taxon>
        <taxon>Eurotiomycetidae</taxon>
        <taxon>Eurotiales</taxon>
        <taxon>Aspergillaceae</taxon>
        <taxon>Aspergillus</taxon>
        <taxon>Aspergillus subgen. Aspergillus</taxon>
    </lineage>
</organism>
<dbReference type="AlphaFoldDB" id="A0A1E3B3B6"/>
<dbReference type="Proteomes" id="UP000094569">
    <property type="component" value="Unassembled WGS sequence"/>
</dbReference>